<feature type="domain" description="Tetrapyrrole biosynthesis uroporphyrinogen III synthase" evidence="1">
    <location>
        <begin position="62"/>
        <end position="277"/>
    </location>
</feature>
<evidence type="ECO:0000313" key="3">
    <source>
        <dbReference type="Proteomes" id="UP000258927"/>
    </source>
</evidence>
<evidence type="ECO:0000259" key="1">
    <source>
        <dbReference type="Pfam" id="PF02602"/>
    </source>
</evidence>
<keyword evidence="3" id="KW-1185">Reference proteome</keyword>
<sequence length="289" mass="31660">MQLLQKESANSFSAAKQSTVLQDRQQVSNNLLPLFVVSSPNTNGTVMLILTTRPTELVEPFNCELQQIGCQTFNESMLTIVPLKWSSKRVSNASALVITSINGAKELAKIEDRHLHVPILAIGLSTAEQMINLGYRNVHYANGTAVDLIRVLCSTLSVSIGPILHVGSKHISVDIASALSLRGYNADHLAVYDAIAAASLSRKTCKLITAGEIDAIVFMSRRTAQTFCMLLEQNNLVQYINQIKAFVMSREIGQDLTSLGWREIFVAPSASRSALVELIQYNMETGTSY</sequence>
<dbReference type="EMBL" id="CP021331">
    <property type="protein sequence ID" value="AVX06102.1"/>
    <property type="molecule type" value="Genomic_DNA"/>
</dbReference>
<organism evidence="2 3">
    <name type="scientific">Maritalea myrionectae</name>
    <dbReference type="NCBI Taxonomy" id="454601"/>
    <lineage>
        <taxon>Bacteria</taxon>
        <taxon>Pseudomonadati</taxon>
        <taxon>Pseudomonadota</taxon>
        <taxon>Alphaproteobacteria</taxon>
        <taxon>Hyphomicrobiales</taxon>
        <taxon>Devosiaceae</taxon>
        <taxon>Maritalea</taxon>
    </lineage>
</organism>
<keyword evidence="2" id="KW-0614">Plasmid</keyword>
<geneLocation type="plasmid" evidence="3">
    <name>phl2708x3</name>
</geneLocation>
<dbReference type="RefSeq" id="WP_117397044.1">
    <property type="nucleotide sequence ID" value="NZ_CP021331.1"/>
</dbReference>
<dbReference type="Gene3D" id="3.40.50.10090">
    <property type="match status" value="2"/>
</dbReference>
<dbReference type="GO" id="GO:0033014">
    <property type="term" value="P:tetrapyrrole biosynthetic process"/>
    <property type="evidence" value="ECO:0007669"/>
    <property type="project" value="InterPro"/>
</dbReference>
<accession>A0A2R4MJE2</accession>
<dbReference type="SUPFAM" id="SSF69618">
    <property type="entry name" value="HemD-like"/>
    <property type="match status" value="1"/>
</dbReference>
<protein>
    <submittedName>
        <fullName evidence="2">Uroporphyrinogen-III synthase</fullName>
    </submittedName>
</protein>
<dbReference type="GO" id="GO:0004852">
    <property type="term" value="F:uroporphyrinogen-III synthase activity"/>
    <property type="evidence" value="ECO:0007669"/>
    <property type="project" value="InterPro"/>
</dbReference>
<proteinExistence type="predicted"/>
<name>A0A2R4MJE2_9HYPH</name>
<evidence type="ECO:0000313" key="2">
    <source>
        <dbReference type="EMBL" id="AVX06102.1"/>
    </source>
</evidence>
<dbReference type="AlphaFoldDB" id="A0A2R4MJE2"/>
<dbReference type="Pfam" id="PF02602">
    <property type="entry name" value="HEM4"/>
    <property type="match status" value="1"/>
</dbReference>
<dbReference type="CDD" id="cd06578">
    <property type="entry name" value="HemD"/>
    <property type="match status" value="1"/>
</dbReference>
<gene>
    <name evidence="2" type="ORF">MXMO3_03599</name>
</gene>
<dbReference type="Proteomes" id="UP000258927">
    <property type="component" value="Plasmid pHL2708X3"/>
</dbReference>
<dbReference type="KEGG" id="mmyr:MXMO3_03599"/>
<dbReference type="InterPro" id="IPR003754">
    <property type="entry name" value="4pyrrol_synth_uPrphyn_synth"/>
</dbReference>
<reference evidence="2 3" key="1">
    <citation type="submission" date="2017-05" db="EMBL/GenBank/DDBJ databases">
        <title>Genome Analysis of Maritalea myrionectae HL2708#5.</title>
        <authorList>
            <consortium name="Cotde Inc.-PKNU"/>
            <person name="Jang D."/>
            <person name="Oh H.-M."/>
        </authorList>
    </citation>
    <scope>NUCLEOTIDE SEQUENCE [LARGE SCALE GENOMIC DNA]</scope>
    <source>
        <strain evidence="2 3">HL2708#5</strain>
        <plasmid evidence="3">phl2708x3</plasmid>
    </source>
</reference>
<dbReference type="InterPro" id="IPR036108">
    <property type="entry name" value="4pyrrol_syn_uPrphyn_synt_sf"/>
</dbReference>